<accession>C0PLE4</accession>
<evidence type="ECO:0000313" key="3">
    <source>
        <dbReference type="EMBL" id="AQL05700.1"/>
    </source>
</evidence>
<dbReference type="AlphaFoldDB" id="C0PLE4"/>
<dbReference type="EMBL" id="BT069113">
    <property type="protein sequence ID" value="ACN36010.1"/>
    <property type="molecule type" value="mRNA"/>
</dbReference>
<evidence type="ECO:0000313" key="2">
    <source>
        <dbReference type="EMBL" id="ACN36010.1"/>
    </source>
</evidence>
<dbReference type="InParanoid" id="C0PLE4"/>
<protein>
    <submittedName>
        <fullName evidence="2">Uncharacterized protein</fullName>
    </submittedName>
</protein>
<feature type="region of interest" description="Disordered" evidence="1">
    <location>
        <begin position="1"/>
        <end position="126"/>
    </location>
</feature>
<feature type="compositionally biased region" description="Basic and acidic residues" evidence="1">
    <location>
        <begin position="159"/>
        <end position="174"/>
    </location>
</feature>
<reference evidence="3" key="3">
    <citation type="submission" date="2015-12" db="EMBL/GenBank/DDBJ databases">
        <title>Update maize B73 reference genome by single molecule sequencing technologies.</title>
        <authorList>
            <consortium name="Maize Genome Sequencing Project"/>
            <person name="Ware D."/>
        </authorList>
    </citation>
    <scope>NUCLEOTIDE SEQUENCE</scope>
    <source>
        <tissue evidence="3">Seedling</tissue>
    </source>
</reference>
<name>C0PLE4_MAIZE</name>
<dbReference type="KEGG" id="zma:100384086"/>
<feature type="compositionally biased region" description="Basic and acidic residues" evidence="1">
    <location>
        <begin position="93"/>
        <end position="108"/>
    </location>
</feature>
<dbReference type="HOGENOM" id="CLU_1211346_0_0_1"/>
<feature type="region of interest" description="Disordered" evidence="1">
    <location>
        <begin position="141"/>
        <end position="229"/>
    </location>
</feature>
<gene>
    <name evidence="3" type="ORF">ZEAMMB73_Zm00001d047136</name>
</gene>
<evidence type="ECO:0000256" key="1">
    <source>
        <dbReference type="SAM" id="MobiDB-lite"/>
    </source>
</evidence>
<reference evidence="2" key="1">
    <citation type="journal article" date="2009" name="PLoS Genet.">
        <title>Sequencing, mapping, and analysis of 27,455 maize full-length cDNAs.</title>
        <authorList>
            <person name="Soderlund C."/>
            <person name="Descour A."/>
            <person name="Kudrna D."/>
            <person name="Bomhoff M."/>
            <person name="Boyd L."/>
            <person name="Currie J."/>
            <person name="Angelova A."/>
            <person name="Collura K."/>
            <person name="Wissotski M."/>
            <person name="Ashley E."/>
            <person name="Morrow D."/>
            <person name="Fernandes J."/>
            <person name="Walbot V."/>
            <person name="Yu Y."/>
        </authorList>
    </citation>
    <scope>NUCLEOTIDE SEQUENCE</scope>
    <source>
        <strain evidence="2">B73</strain>
    </source>
</reference>
<reference evidence="2" key="2">
    <citation type="submission" date="2012-06" db="EMBL/GenBank/DDBJ databases">
        <authorList>
            <person name="Yu Y."/>
            <person name="Currie J."/>
            <person name="Lomeli R."/>
            <person name="Angelova A."/>
            <person name="Collura K."/>
            <person name="Wissotski M."/>
            <person name="Campos D."/>
            <person name="Kudrna D."/>
            <person name="Golser W."/>
            <person name="Ashely E."/>
            <person name="Descour A."/>
            <person name="Fernandes J."/>
            <person name="Soderlund C."/>
            <person name="Walbot V."/>
        </authorList>
    </citation>
    <scope>NUCLEOTIDE SEQUENCE</scope>
    <source>
        <strain evidence="2">B73</strain>
    </source>
</reference>
<dbReference type="EMBL" id="CM000785">
    <property type="protein sequence ID" value="AQL05700.1"/>
    <property type="molecule type" value="Genomic_DNA"/>
</dbReference>
<sequence length="229" mass="24797">MRATRKQKATTRERGVQTGQAGRAADWSSASRGQGGTCYGQARSGAAGQKEQLRVRQAGTGRWAGRAAQEERREEEEAAGLRGWRSLGKGKPQRRDQHVGELGKENRRAGKRERGRAMAGAWSFGRLGELRRVGRRRLGKLLGRGGLESVATSAGPHGADAKASRNSARREQDRGAQLGRAGRTQTVEPGPGDTLPVATTAGVGGRGEQRETQRELENLCGRRRRAARR</sequence>
<feature type="compositionally biased region" description="Basic and acidic residues" evidence="1">
    <location>
        <begin position="207"/>
        <end position="217"/>
    </location>
</feature>
<proteinExistence type="evidence at transcript level"/>
<organism evidence="2">
    <name type="scientific">Zea mays</name>
    <name type="common">Maize</name>
    <dbReference type="NCBI Taxonomy" id="4577"/>
    <lineage>
        <taxon>Eukaryota</taxon>
        <taxon>Viridiplantae</taxon>
        <taxon>Streptophyta</taxon>
        <taxon>Embryophyta</taxon>
        <taxon>Tracheophyta</taxon>
        <taxon>Spermatophyta</taxon>
        <taxon>Magnoliopsida</taxon>
        <taxon>Liliopsida</taxon>
        <taxon>Poales</taxon>
        <taxon>Poaceae</taxon>
        <taxon>PACMAD clade</taxon>
        <taxon>Panicoideae</taxon>
        <taxon>Andropogonodae</taxon>
        <taxon>Andropogoneae</taxon>
        <taxon>Tripsacinae</taxon>
        <taxon>Zea</taxon>
    </lineage>
</organism>
<dbReference type="PaxDb" id="4577-AC216199.3_FGP003"/>